<keyword evidence="1" id="KW-0328">Glycosyltransferase</keyword>
<dbReference type="EMBL" id="KN654915">
    <property type="protein sequence ID" value="KHN24871.1"/>
    <property type="molecule type" value="Genomic_DNA"/>
</dbReference>
<accession>A0A0B2QTA8</accession>
<evidence type="ECO:0000313" key="1">
    <source>
        <dbReference type="EMBL" id="KHN24871.1"/>
    </source>
</evidence>
<proteinExistence type="predicted"/>
<dbReference type="EC" id="2.4.1.241" evidence="1"/>
<gene>
    <name evidence="1" type="ORF">glysoja_048781</name>
</gene>
<dbReference type="GO" id="GO:0046481">
    <property type="term" value="F:digalactosyldiacylglycerol synthase activity"/>
    <property type="evidence" value="ECO:0007669"/>
    <property type="project" value="UniProtKB-EC"/>
</dbReference>
<dbReference type="AlphaFoldDB" id="A0A0B2QTA8"/>
<dbReference type="Proteomes" id="UP000053555">
    <property type="component" value="Unassembled WGS sequence"/>
</dbReference>
<sequence length="173" mass="20564">MQQQPPMVPRHRKVFHQRCFAMATHLQTPTSSNAFLFISKGWREDLAMSFDRELENFFDFTMSPFSMSAMRSPLPKEIEFIKSLGPKLSEIRRAYSSLDFRIVDFEKRRRRRLSFWEEWKNDGEGESRDWELIQVLKTQFKVFEKCGSSFEAFKNSEFVEKVKSSLVCASYPF</sequence>
<keyword evidence="1" id="KW-0808">Transferase</keyword>
<organism evidence="1">
    <name type="scientific">Glycine soja</name>
    <name type="common">Wild soybean</name>
    <dbReference type="NCBI Taxonomy" id="3848"/>
    <lineage>
        <taxon>Eukaryota</taxon>
        <taxon>Viridiplantae</taxon>
        <taxon>Streptophyta</taxon>
        <taxon>Embryophyta</taxon>
        <taxon>Tracheophyta</taxon>
        <taxon>Spermatophyta</taxon>
        <taxon>Magnoliopsida</taxon>
        <taxon>eudicotyledons</taxon>
        <taxon>Gunneridae</taxon>
        <taxon>Pentapetalae</taxon>
        <taxon>rosids</taxon>
        <taxon>fabids</taxon>
        <taxon>Fabales</taxon>
        <taxon>Fabaceae</taxon>
        <taxon>Papilionoideae</taxon>
        <taxon>50 kb inversion clade</taxon>
        <taxon>NPAAA clade</taxon>
        <taxon>indigoferoid/millettioid clade</taxon>
        <taxon>Phaseoleae</taxon>
        <taxon>Glycine</taxon>
        <taxon>Glycine subgen. Soja</taxon>
    </lineage>
</organism>
<protein>
    <submittedName>
        <fullName evidence="1">Digalactosyldiacylglycerol synthase 1, chloroplastic</fullName>
        <ecNumber evidence="1">2.4.1.241</ecNumber>
    </submittedName>
</protein>
<reference evidence="1" key="1">
    <citation type="submission" date="2014-07" db="EMBL/GenBank/DDBJ databases">
        <title>Identification of a novel salt tolerance gene in wild soybean by whole-genome sequencing.</title>
        <authorList>
            <person name="Lam H.-M."/>
            <person name="Qi X."/>
            <person name="Li M.-W."/>
            <person name="Liu X."/>
            <person name="Xie M."/>
            <person name="Ni M."/>
            <person name="Xu X."/>
        </authorList>
    </citation>
    <scope>NUCLEOTIDE SEQUENCE [LARGE SCALE GENOMIC DNA]</scope>
    <source>
        <tissue evidence="1">Root</tissue>
    </source>
</reference>
<name>A0A0B2QTA8_GLYSO</name>